<keyword evidence="4" id="KW-1185">Reference proteome</keyword>
<proteinExistence type="predicted"/>
<evidence type="ECO:0000256" key="1">
    <source>
        <dbReference type="SAM" id="MobiDB-lite"/>
    </source>
</evidence>
<gene>
    <name evidence="3" type="ORF">JTE90_005284</name>
</gene>
<evidence type="ECO:0000313" key="3">
    <source>
        <dbReference type="EMBL" id="KAG8178392.1"/>
    </source>
</evidence>
<comment type="caution">
    <text evidence="3">The sequence shown here is derived from an EMBL/GenBank/DDBJ whole genome shotgun (WGS) entry which is preliminary data.</text>
</comment>
<feature type="signal peptide" evidence="2">
    <location>
        <begin position="1"/>
        <end position="25"/>
    </location>
</feature>
<name>A0AAV6U1R9_9ARAC</name>
<evidence type="ECO:0000256" key="2">
    <source>
        <dbReference type="SAM" id="SignalP"/>
    </source>
</evidence>
<sequence>MKAKPTLSLILLLLLNCHFLSTTDAFHMFGGDDDGGELAEILAAGLVTKMLMEDLGGLGGGNNGGGGGGRAANVFQTLRNQVTSRFNPPAASHTLQPMIAPPPRPAYQPMMATHPRPHIIHPMYPMPPPHIIHHHRQQQYMMALMQQAHQQALATAWNNQYRAQLQQGSESVARSSPFPSFLPIGELLSDEDTLSVVTILLNSDLLDDGEDDEQEQKEVIASKEVEEVEKPKTDEEEQPEFEASASEGESRYILPRIVSHFVQRIMRRMEHQ</sequence>
<feature type="compositionally biased region" description="Basic and acidic residues" evidence="1">
    <location>
        <begin position="216"/>
        <end position="233"/>
    </location>
</feature>
<evidence type="ECO:0000313" key="4">
    <source>
        <dbReference type="Proteomes" id="UP000827092"/>
    </source>
</evidence>
<feature type="region of interest" description="Disordered" evidence="1">
    <location>
        <begin position="208"/>
        <end position="248"/>
    </location>
</feature>
<keyword evidence="2" id="KW-0732">Signal</keyword>
<dbReference type="EMBL" id="JAFNEN010000700">
    <property type="protein sequence ID" value="KAG8178392.1"/>
    <property type="molecule type" value="Genomic_DNA"/>
</dbReference>
<dbReference type="AlphaFoldDB" id="A0AAV6U1R9"/>
<accession>A0AAV6U1R9</accession>
<dbReference type="Proteomes" id="UP000827092">
    <property type="component" value="Unassembled WGS sequence"/>
</dbReference>
<organism evidence="3 4">
    <name type="scientific">Oedothorax gibbosus</name>
    <dbReference type="NCBI Taxonomy" id="931172"/>
    <lineage>
        <taxon>Eukaryota</taxon>
        <taxon>Metazoa</taxon>
        <taxon>Ecdysozoa</taxon>
        <taxon>Arthropoda</taxon>
        <taxon>Chelicerata</taxon>
        <taxon>Arachnida</taxon>
        <taxon>Araneae</taxon>
        <taxon>Araneomorphae</taxon>
        <taxon>Entelegynae</taxon>
        <taxon>Araneoidea</taxon>
        <taxon>Linyphiidae</taxon>
        <taxon>Erigoninae</taxon>
        <taxon>Oedothorax</taxon>
    </lineage>
</organism>
<protein>
    <submittedName>
        <fullName evidence="3">Uncharacterized protein</fullName>
    </submittedName>
</protein>
<feature type="chain" id="PRO_5044023349" evidence="2">
    <location>
        <begin position="26"/>
        <end position="272"/>
    </location>
</feature>
<reference evidence="3 4" key="1">
    <citation type="journal article" date="2022" name="Nat. Ecol. Evol.">
        <title>A masculinizing supergene underlies an exaggerated male reproductive morph in a spider.</title>
        <authorList>
            <person name="Hendrickx F."/>
            <person name="De Corte Z."/>
            <person name="Sonet G."/>
            <person name="Van Belleghem S.M."/>
            <person name="Kostlbacher S."/>
            <person name="Vangestel C."/>
        </authorList>
    </citation>
    <scope>NUCLEOTIDE SEQUENCE [LARGE SCALE GENOMIC DNA]</scope>
    <source>
        <strain evidence="3">W744_W776</strain>
    </source>
</reference>